<organism evidence="2 3">
    <name type="scientific">Microthlaspi erraticum</name>
    <dbReference type="NCBI Taxonomy" id="1685480"/>
    <lineage>
        <taxon>Eukaryota</taxon>
        <taxon>Viridiplantae</taxon>
        <taxon>Streptophyta</taxon>
        <taxon>Embryophyta</taxon>
        <taxon>Tracheophyta</taxon>
        <taxon>Spermatophyta</taxon>
        <taxon>Magnoliopsida</taxon>
        <taxon>eudicotyledons</taxon>
        <taxon>Gunneridae</taxon>
        <taxon>Pentapetalae</taxon>
        <taxon>rosids</taxon>
        <taxon>malvids</taxon>
        <taxon>Brassicales</taxon>
        <taxon>Brassicaceae</taxon>
        <taxon>Coluteocarpeae</taxon>
        <taxon>Microthlaspi</taxon>
    </lineage>
</organism>
<comment type="caution">
    <text evidence="2">The sequence shown here is derived from an EMBL/GenBank/DDBJ whole genome shotgun (WGS) entry which is preliminary data.</text>
</comment>
<evidence type="ECO:0000313" key="3">
    <source>
        <dbReference type="Proteomes" id="UP000467841"/>
    </source>
</evidence>
<accession>A0A6D2L112</accession>
<feature type="region of interest" description="Disordered" evidence="1">
    <location>
        <begin position="22"/>
        <end position="46"/>
    </location>
</feature>
<dbReference type="OrthoDB" id="1749248at2759"/>
<dbReference type="Proteomes" id="UP000467841">
    <property type="component" value="Unassembled WGS sequence"/>
</dbReference>
<dbReference type="InterPro" id="IPR009818">
    <property type="entry name" value="PAM2_motif"/>
</dbReference>
<dbReference type="Pfam" id="PF07145">
    <property type="entry name" value="PAM2"/>
    <property type="match status" value="1"/>
</dbReference>
<dbReference type="AlphaFoldDB" id="A0A6D2L112"/>
<dbReference type="EMBL" id="CACVBM020001762">
    <property type="protein sequence ID" value="CAA7059306.1"/>
    <property type="molecule type" value="Genomic_DNA"/>
</dbReference>
<keyword evidence="3" id="KW-1185">Reference proteome</keyword>
<evidence type="ECO:0000313" key="2">
    <source>
        <dbReference type="EMBL" id="CAA7059306.1"/>
    </source>
</evidence>
<name>A0A6D2L112_9BRAS</name>
<sequence length="169" mass="17126">MAVVESGVGGAVAAAADAGVVIQPPSSPTSQDSGVSSDDQNHHSSSRIELGGQILRHDQGGLYSKIGSHVARSDGADGGESYKRDMRELQELFSKLNPMAEEFVPPSLTKQGGNGGINGANGGFFTSAGSFFRNGNANGGFFTSAAPLATVTKTAVSDGRRALVKGNGG</sequence>
<gene>
    <name evidence="2" type="ORF">MERR_LOCUS46542</name>
</gene>
<reference evidence="2" key="1">
    <citation type="submission" date="2020-01" db="EMBL/GenBank/DDBJ databases">
        <authorList>
            <person name="Mishra B."/>
        </authorList>
    </citation>
    <scope>NUCLEOTIDE SEQUENCE [LARGE SCALE GENOMIC DNA]</scope>
</reference>
<feature type="compositionally biased region" description="Polar residues" evidence="1">
    <location>
        <begin position="28"/>
        <end position="38"/>
    </location>
</feature>
<evidence type="ECO:0000256" key="1">
    <source>
        <dbReference type="SAM" id="MobiDB-lite"/>
    </source>
</evidence>
<protein>
    <submittedName>
        <fullName evidence="2">Uncharacterized protein</fullName>
    </submittedName>
</protein>
<proteinExistence type="predicted"/>